<comment type="caution">
    <text evidence="2">The sequence shown here is derived from an EMBL/GenBank/DDBJ whole genome shotgun (WGS) entry which is preliminary data.</text>
</comment>
<dbReference type="VEuPathDB" id="FungiDB:PC110_g7301"/>
<accession>A0A329SI37</accession>
<evidence type="ECO:0000256" key="1">
    <source>
        <dbReference type="SAM" id="MobiDB-lite"/>
    </source>
</evidence>
<feature type="compositionally biased region" description="Basic and acidic residues" evidence="1">
    <location>
        <begin position="47"/>
        <end position="59"/>
    </location>
</feature>
<keyword evidence="3" id="KW-1185">Reference proteome</keyword>
<dbReference type="Proteomes" id="UP000251314">
    <property type="component" value="Unassembled WGS sequence"/>
</dbReference>
<dbReference type="OrthoDB" id="118244at2759"/>
<organism evidence="2 3">
    <name type="scientific">Phytophthora cactorum</name>
    <dbReference type="NCBI Taxonomy" id="29920"/>
    <lineage>
        <taxon>Eukaryota</taxon>
        <taxon>Sar</taxon>
        <taxon>Stramenopiles</taxon>
        <taxon>Oomycota</taxon>
        <taxon>Peronosporomycetes</taxon>
        <taxon>Peronosporales</taxon>
        <taxon>Peronosporaceae</taxon>
        <taxon>Phytophthora</taxon>
    </lineage>
</organism>
<feature type="region of interest" description="Disordered" evidence="1">
    <location>
        <begin position="39"/>
        <end position="86"/>
    </location>
</feature>
<reference evidence="2 3" key="1">
    <citation type="submission" date="2018-01" db="EMBL/GenBank/DDBJ databases">
        <title>Draft genome of the strawberry crown rot pathogen Phytophthora cactorum.</title>
        <authorList>
            <person name="Armitage A.D."/>
            <person name="Lysoe E."/>
            <person name="Nellist C.F."/>
            <person name="Harrison R.J."/>
            <person name="Brurberg M.B."/>
        </authorList>
    </citation>
    <scope>NUCLEOTIDE SEQUENCE [LARGE SCALE GENOMIC DNA]</scope>
    <source>
        <strain evidence="2 3">10300</strain>
    </source>
</reference>
<gene>
    <name evidence="2" type="ORF">PC110_g7301</name>
</gene>
<feature type="compositionally biased region" description="Basic and acidic residues" evidence="1">
    <location>
        <begin position="69"/>
        <end position="78"/>
    </location>
</feature>
<name>A0A329SI37_9STRA</name>
<sequence>MLSSLKRGFCRQSDALAWRRDFNQQNEIALTMAKDYQAAEKKRRAKEHNDALDRLEKAALPRQGGDTEGGERMPKSTEDPIDAGSD</sequence>
<evidence type="ECO:0000313" key="3">
    <source>
        <dbReference type="Proteomes" id="UP000251314"/>
    </source>
</evidence>
<proteinExistence type="predicted"/>
<dbReference type="AlphaFoldDB" id="A0A329SI37"/>
<dbReference type="EMBL" id="MJFZ01000139">
    <property type="protein sequence ID" value="RAW36437.1"/>
    <property type="molecule type" value="Genomic_DNA"/>
</dbReference>
<evidence type="ECO:0000313" key="2">
    <source>
        <dbReference type="EMBL" id="RAW36437.1"/>
    </source>
</evidence>
<protein>
    <submittedName>
        <fullName evidence="2">Uncharacterized protein</fullName>
    </submittedName>
</protein>